<dbReference type="Pfam" id="PF07963">
    <property type="entry name" value="N_methyl"/>
    <property type="match status" value="1"/>
</dbReference>
<dbReference type="KEGG" id="msea:METESE_21810"/>
<accession>A0AA48HFD3</accession>
<dbReference type="NCBIfam" id="TIGR02532">
    <property type="entry name" value="IV_pilin_GFxxxE"/>
    <property type="match status" value="1"/>
</dbReference>
<keyword evidence="1" id="KW-1133">Transmembrane helix</keyword>
<proteinExistence type="predicted"/>
<dbReference type="EMBL" id="AP027081">
    <property type="protein sequence ID" value="BDU77223.1"/>
    <property type="molecule type" value="Genomic_DNA"/>
</dbReference>
<keyword evidence="3" id="KW-1185">Reference proteome</keyword>
<dbReference type="AlphaFoldDB" id="A0AA48HFD3"/>
<gene>
    <name evidence="2" type="ORF">METESE_21810</name>
</gene>
<protein>
    <recommendedName>
        <fullName evidence="4">Prepilin-type N-terminal cleavage/methylation domain-containing protein</fullName>
    </recommendedName>
</protein>
<reference evidence="2" key="1">
    <citation type="journal article" date="2023" name="Int. J. Syst. Evol. Microbiol.">
        <title>Mesoterricola silvestris gen. nov., sp. nov., Mesoterricola sediminis sp. nov., Geothrix oryzae sp. nov., Geothrix edaphica sp. nov., Geothrix rubra sp. nov., and Geothrix limicola sp. nov., six novel members of Acidobacteriota isolated from soils.</title>
        <authorList>
            <person name="Itoh H."/>
            <person name="Sugisawa Y."/>
            <person name="Mise K."/>
            <person name="Xu Z."/>
            <person name="Kuniyasu M."/>
            <person name="Ushijima N."/>
            <person name="Kawano K."/>
            <person name="Kobayashi E."/>
            <person name="Shiratori Y."/>
            <person name="Masuda Y."/>
            <person name="Senoo K."/>
        </authorList>
    </citation>
    <scope>NUCLEOTIDE SEQUENCE</scope>
    <source>
        <strain evidence="2">W786</strain>
    </source>
</reference>
<dbReference type="InterPro" id="IPR013362">
    <property type="entry name" value="Pilus_4_PilV"/>
</dbReference>
<dbReference type="InterPro" id="IPR012902">
    <property type="entry name" value="N_methyl_site"/>
</dbReference>
<sequence length="187" mass="20184">MDRLREGERGFTLVEMLMATLILAIGLLGLAALQVASVSQGTTSRQMGTATYIAHGLLDRIQAEGAVTSAERMVNPDGTVSLSGRTFTFIDPVAASATASPVAGPGFTLLGLRQDDPYYTTEGSQGYGADKSIVFSTTWSRKAGDLYPYAKTALQEFTVNVTWQEFDPRSPNVPKSRAFSVSRYVRM</sequence>
<evidence type="ECO:0000256" key="1">
    <source>
        <dbReference type="SAM" id="Phobius"/>
    </source>
</evidence>
<feature type="transmembrane region" description="Helical" evidence="1">
    <location>
        <begin position="12"/>
        <end position="36"/>
    </location>
</feature>
<dbReference type="NCBIfam" id="TIGR02523">
    <property type="entry name" value="type_IV_pilV"/>
    <property type="match status" value="1"/>
</dbReference>
<evidence type="ECO:0008006" key="4">
    <source>
        <dbReference type="Google" id="ProtNLM"/>
    </source>
</evidence>
<name>A0AA48HFD3_9BACT</name>
<organism evidence="2 3">
    <name type="scientific">Mesoterricola sediminis</name>
    <dbReference type="NCBI Taxonomy" id="2927980"/>
    <lineage>
        <taxon>Bacteria</taxon>
        <taxon>Pseudomonadati</taxon>
        <taxon>Acidobacteriota</taxon>
        <taxon>Holophagae</taxon>
        <taxon>Holophagales</taxon>
        <taxon>Holophagaceae</taxon>
        <taxon>Mesoterricola</taxon>
    </lineage>
</organism>
<keyword evidence="1" id="KW-0472">Membrane</keyword>
<dbReference type="Proteomes" id="UP001228113">
    <property type="component" value="Chromosome"/>
</dbReference>
<evidence type="ECO:0000313" key="3">
    <source>
        <dbReference type="Proteomes" id="UP001228113"/>
    </source>
</evidence>
<keyword evidence="1" id="KW-0812">Transmembrane</keyword>
<evidence type="ECO:0000313" key="2">
    <source>
        <dbReference type="EMBL" id="BDU77223.1"/>
    </source>
</evidence>